<dbReference type="Gene3D" id="1.10.10.10">
    <property type="entry name" value="Winged helix-like DNA-binding domain superfamily/Winged helix DNA-binding domain"/>
    <property type="match status" value="2"/>
</dbReference>
<organism evidence="7 8">
    <name type="scientific">Theobroma cacao</name>
    <name type="common">Cacao</name>
    <name type="synonym">Cocoa</name>
    <dbReference type="NCBI Taxonomy" id="3641"/>
    <lineage>
        <taxon>Eukaryota</taxon>
        <taxon>Viridiplantae</taxon>
        <taxon>Streptophyta</taxon>
        <taxon>Embryophyta</taxon>
        <taxon>Tracheophyta</taxon>
        <taxon>Spermatophyta</taxon>
        <taxon>Magnoliopsida</taxon>
        <taxon>eudicotyledons</taxon>
        <taxon>Gunneridae</taxon>
        <taxon>Pentapetalae</taxon>
        <taxon>rosids</taxon>
        <taxon>malvids</taxon>
        <taxon>Malvales</taxon>
        <taxon>Malvaceae</taxon>
        <taxon>Byttnerioideae</taxon>
        <taxon>Theobroma</taxon>
    </lineage>
</organism>
<dbReference type="InterPro" id="IPR036388">
    <property type="entry name" value="WH-like_DNA-bd_sf"/>
</dbReference>
<dbReference type="Pfam" id="PF00931">
    <property type="entry name" value="NB-ARC"/>
    <property type="match status" value="2"/>
</dbReference>
<keyword evidence="1" id="KW-0677">Repeat</keyword>
<name>A0AB32WXE9_THECC</name>
<dbReference type="InterPro" id="IPR038005">
    <property type="entry name" value="RX-like_CC"/>
</dbReference>
<dbReference type="InterPro" id="IPR042197">
    <property type="entry name" value="Apaf_helical"/>
</dbReference>
<dbReference type="PANTHER" id="PTHR23155:SF1185">
    <property type="entry name" value="DISEASE RESISTANCE RPP8-LIKE PROTEIN 3-RELATED"/>
    <property type="match status" value="1"/>
</dbReference>
<dbReference type="InterPro" id="IPR058922">
    <property type="entry name" value="WHD_DRP"/>
</dbReference>
<evidence type="ECO:0000256" key="2">
    <source>
        <dbReference type="ARBA" id="ARBA00022741"/>
    </source>
</evidence>
<evidence type="ECO:0000256" key="4">
    <source>
        <dbReference type="ARBA" id="ARBA00023027"/>
    </source>
</evidence>
<dbReference type="Pfam" id="PF23598">
    <property type="entry name" value="LRR_14"/>
    <property type="match status" value="2"/>
</dbReference>
<evidence type="ECO:0000256" key="5">
    <source>
        <dbReference type="SAM" id="Coils"/>
    </source>
</evidence>
<dbReference type="InterPro" id="IPR032675">
    <property type="entry name" value="LRR_dom_sf"/>
</dbReference>
<dbReference type="GeneID" id="108663582"/>
<keyword evidence="3" id="KW-0611">Plant defense</keyword>
<dbReference type="InterPro" id="IPR041118">
    <property type="entry name" value="Rx_N"/>
</dbReference>
<feature type="domain" description="AAA+ ATPase" evidence="6">
    <location>
        <begin position="178"/>
        <end position="319"/>
    </location>
</feature>
<feature type="domain" description="AAA+ ATPase" evidence="6">
    <location>
        <begin position="1100"/>
        <end position="1241"/>
    </location>
</feature>
<dbReference type="Gene3D" id="3.80.10.10">
    <property type="entry name" value="Ribonuclease Inhibitor"/>
    <property type="match status" value="2"/>
</dbReference>
<dbReference type="GO" id="GO:0043531">
    <property type="term" value="F:ADP binding"/>
    <property type="evidence" value="ECO:0007669"/>
    <property type="project" value="InterPro"/>
</dbReference>
<dbReference type="Pfam" id="PF18052">
    <property type="entry name" value="Rx_N"/>
    <property type="match status" value="2"/>
</dbReference>
<dbReference type="InterPro" id="IPR027417">
    <property type="entry name" value="P-loop_NTPase"/>
</dbReference>
<dbReference type="SUPFAM" id="SSF52540">
    <property type="entry name" value="P-loop containing nucleoside triphosphate hydrolases"/>
    <property type="match status" value="2"/>
</dbReference>
<dbReference type="Pfam" id="PF23559">
    <property type="entry name" value="WHD_DRP"/>
    <property type="match status" value="2"/>
</dbReference>
<reference evidence="7" key="1">
    <citation type="journal article" date="1997" name="Nucleic Acids Res.">
        <title>tRNAscan-SE: a program for improved detection of transfer RNA genes in genomic sequence.</title>
        <authorList>
            <person name="Lowe T.M."/>
            <person name="Eddy S.R."/>
        </authorList>
    </citation>
    <scope>NUCLEOTIDE SEQUENCE [LARGE SCALE GENOMIC DNA]</scope>
    <source>
        <strain evidence="7">r\B97-61/B2</strain>
    </source>
</reference>
<dbReference type="InterPro" id="IPR055414">
    <property type="entry name" value="LRR_R13L4/SHOC2-like"/>
</dbReference>
<dbReference type="GO" id="GO:0051707">
    <property type="term" value="P:response to other organism"/>
    <property type="evidence" value="ECO:0007669"/>
    <property type="project" value="UniProtKB-ARBA"/>
</dbReference>
<protein>
    <submittedName>
        <fullName evidence="8">Uncharacterized protein LOC108663582</fullName>
    </submittedName>
</protein>
<dbReference type="FunFam" id="1.10.10.10:FF:000322">
    <property type="entry name" value="Probable disease resistance protein At1g63360"/>
    <property type="match status" value="2"/>
</dbReference>
<keyword evidence="5" id="KW-0175">Coiled coil</keyword>
<dbReference type="Gene3D" id="1.10.8.430">
    <property type="entry name" value="Helical domain of apoptotic protease-activating factors"/>
    <property type="match status" value="2"/>
</dbReference>
<evidence type="ECO:0000313" key="8">
    <source>
        <dbReference type="RefSeq" id="XP_017984248.1"/>
    </source>
</evidence>
<dbReference type="PRINTS" id="PR00364">
    <property type="entry name" value="DISEASERSIST"/>
</dbReference>
<keyword evidence="4" id="KW-0520">NAD</keyword>
<dbReference type="InterPro" id="IPR003593">
    <property type="entry name" value="AAA+_ATPase"/>
</dbReference>
<dbReference type="KEGG" id="tcc:108663582"/>
<dbReference type="Proteomes" id="UP000694886">
    <property type="component" value="Chromosome 10"/>
</dbReference>
<keyword evidence="2" id="KW-0547">Nucleotide-binding</keyword>
<evidence type="ECO:0000256" key="3">
    <source>
        <dbReference type="ARBA" id="ARBA00022821"/>
    </source>
</evidence>
<evidence type="ECO:0000259" key="6">
    <source>
        <dbReference type="SMART" id="SM00382"/>
    </source>
</evidence>
<reference evidence="8" key="2">
    <citation type="submission" date="2025-08" db="UniProtKB">
        <authorList>
            <consortium name="RefSeq"/>
        </authorList>
    </citation>
    <scope>IDENTIFICATION</scope>
</reference>
<sequence>MADAIVSLAIERISDLLIHEAVFLRGVRDEVEGLKAELERMKSSLEDADSRQDQNKLNRTLVRQIRDLAYEAEDVIDDFILQVAHEGGFYGIIKRFTKPFHLHKIGKKVKAIQTELESISKKLPAYNQISGREGSSSISEMQQRLRRTYSHVEEEDVVSLEDITNEVLAQLMTEEDRLHVVVSIVGMGGIGKTTLAKKVYKHVDVKRHFDCCAWAFISQQCMPREVLHDLLLKLLSPSKEERELIDKLKEHELVKRLYDVLKEKRYLVVLDDIWRSEDWDNFKPAFPRGRKGSKILFTTRHKDLALHADPCNSPVEVRFLTEDESWKLFRMKAFPENKTESHVCPEALEMPGREMVKRCGGLPLAIAVLGGLLATKKSRAQWEMVHRNINAQLNKFQQQDHHYGGVNGILSLSYNELPFHLKPCFLYLGHYPEDKVISKGELIRLWIAEGFISPSFESVGMRMEDVAEQYLEELIDRCLVQVGKRDHTGIIVKTFQIHDLLRDLCVLKAQEENFLGIIQPSLIENDGNSLHVTLTTSMTRRIAIHPSKRYVFLKGKHQNLRSLLLFQNEKLIELHISKCNNFKFLKVLNLVRKNVSKWHVSSVIGDLYHLRYLRLMCFGDIILPPSIGKLKNLHTLYLQNGAPRIPDVLFKLRCLRHIIVSIYLHLPLRGTLKNIDTLKYIRSKSLFENNAVLDLSNIRSLGISFERSKDVEPILKALIKSQRLRSLYMRLEDSIPYPDLEPLSHCDHLSKLFLRGKLREDPHLSHHILKFLPANIIKLTLWDCEMKQDPMAVLGKLPHLRTLQLSTLSYKGTKLVCSASEFLQLDCLGIWELEELEEWQIEQGAMPHLRSLSLSSIPNLRIFPEGLRYVTALQEMELYRMKRSLVERIQVIDRREGEDFSKVCHIPSIQISDTWEVQSAGEMADAIVSLAIERISDLLIHEAVFLRGVREEVEGLKAELERMKSSLEDADSRQDQNKLNRTLVRQIRDLAYEAEDVIDDSILHAAHQRGFHGIIKKFTKPSHLHKIGVKVKGIQTKLESISKSLPAYNRISGTEGSSSVFEMQQRFRRTYTHVEEEDVVSLEDTTKEVLAQLMTEEDRLHVVVSIVGMGGIGKTTLAKKVYKHVDVKRHFDCCAWAFISQQCMPREVLHDLLLKLLSPSKEERELIDKLKEHELVKRLYDVLKEKRYLVVLDDIWRSEDWDNFKPAFPRGRKGSKILFTTRHKDLALHADPCNSPVEVRFLTEDESWKLFKMKAFPGKKTEFHACPEELEILGREMVKKCGGLPLAIAVLGGLLATKKSPAQWEMVHSDINAHLNKFQQEDHRYGGVNGILALSYNELPFHLKPCFLYLGHYPEDWEISKKELIRLWIAEGFISPSWKSGEMLMEDVAEQFLEQLINRCLVQVGKRDHRGTGVKTCHVHDLLRDLCVKKAQEENFLEIIQPPSNESDGNSLHVTLTASMARRIAIHPSKRYVSLKGKHPNLRTLLLFQNERLIKLHISKCNDFKFLRVLNLVGNDMSFEWHVSSEIGNLYHLRYLRLTSYGTIILPRSIGKLKNLHTLYLSYEVPRIPDVLFRLRRLRHIVVGHRGNFVPLLLRDTLKNIETLKYIGSKSLSENNAVLDLTNIRSLGIRFERSKDVEPILKALIKSQRLGSLYLWSKDSIPYPDLEPLSRCHHLSKLLLRGKIREDPHLSHHSLKFLPANIAELTLWECEMKQDPMAALGKLPHLRTLRLWTSSYKGTKLVCSANKFLQLDCLDIWYLKELEEWQIEEGAMPRLQSLSLVWVSNLRSFPEGLRYITALQEMKLTCLKSSLVERIQVIDGREGEDFSNVRHIPSIQIMETEED</sequence>
<dbReference type="Gene3D" id="3.40.50.300">
    <property type="entry name" value="P-loop containing nucleotide triphosphate hydrolases"/>
    <property type="match status" value="2"/>
</dbReference>
<evidence type="ECO:0000313" key="7">
    <source>
        <dbReference type="Proteomes" id="UP000694886"/>
    </source>
</evidence>
<dbReference type="SUPFAM" id="SSF52058">
    <property type="entry name" value="L domain-like"/>
    <property type="match status" value="2"/>
</dbReference>
<dbReference type="SMART" id="SM00382">
    <property type="entry name" value="AAA"/>
    <property type="match status" value="2"/>
</dbReference>
<dbReference type="GO" id="GO:0006952">
    <property type="term" value="P:defense response"/>
    <property type="evidence" value="ECO:0007669"/>
    <property type="project" value="UniProtKB-KW"/>
</dbReference>
<gene>
    <name evidence="8" type="primary">LOC108663582</name>
</gene>
<dbReference type="FunFam" id="3.40.50.300:FF:001091">
    <property type="entry name" value="Probable disease resistance protein At1g61300"/>
    <property type="match status" value="2"/>
</dbReference>
<dbReference type="PANTHER" id="PTHR23155">
    <property type="entry name" value="DISEASE RESISTANCE PROTEIN RP"/>
    <property type="match status" value="1"/>
</dbReference>
<dbReference type="FunFam" id="1.10.8.430:FF:000003">
    <property type="entry name" value="Probable disease resistance protein At5g66910"/>
    <property type="match status" value="2"/>
</dbReference>
<dbReference type="InterPro" id="IPR044974">
    <property type="entry name" value="Disease_R_plants"/>
</dbReference>
<feature type="coiled-coil region" evidence="5">
    <location>
        <begin position="24"/>
        <end position="51"/>
    </location>
</feature>
<dbReference type="InterPro" id="IPR002182">
    <property type="entry name" value="NB-ARC"/>
</dbReference>
<feature type="coiled-coil region" evidence="5">
    <location>
        <begin position="946"/>
        <end position="973"/>
    </location>
</feature>
<evidence type="ECO:0000256" key="1">
    <source>
        <dbReference type="ARBA" id="ARBA00022737"/>
    </source>
</evidence>
<dbReference type="Gene3D" id="1.20.5.4130">
    <property type="match status" value="2"/>
</dbReference>
<accession>A0AB32WXE9</accession>
<dbReference type="RefSeq" id="XP_017984248.1">
    <property type="nucleotide sequence ID" value="XM_018128759.1"/>
</dbReference>
<dbReference type="CDD" id="cd14798">
    <property type="entry name" value="RX-CC_like"/>
    <property type="match status" value="2"/>
</dbReference>
<dbReference type="Gramene" id="Tc10v2_t002760.1">
    <property type="protein sequence ID" value="Tc10v2_p002760.1"/>
    <property type="gene ID" value="Tc10v2_g002760"/>
</dbReference>
<proteinExistence type="predicted"/>